<dbReference type="Proteomes" id="UP001501725">
    <property type="component" value="Unassembled WGS sequence"/>
</dbReference>
<sequence>MGSKEITQLHEQLDQLTQQVSQSPEAARQWLEELGLFRMLQEEEQHDTPPARM</sequence>
<evidence type="ECO:0000313" key="2">
    <source>
        <dbReference type="Proteomes" id="UP001501725"/>
    </source>
</evidence>
<protein>
    <recommendedName>
        <fullName evidence="3">Peptide chain release factor 1</fullName>
    </recommendedName>
</protein>
<reference evidence="2" key="1">
    <citation type="journal article" date="2019" name="Int. J. Syst. Evol. Microbiol.">
        <title>The Global Catalogue of Microorganisms (GCM) 10K type strain sequencing project: providing services to taxonomists for standard genome sequencing and annotation.</title>
        <authorList>
            <consortium name="The Broad Institute Genomics Platform"/>
            <consortium name="The Broad Institute Genome Sequencing Center for Infectious Disease"/>
            <person name="Wu L."/>
            <person name="Ma J."/>
        </authorList>
    </citation>
    <scope>NUCLEOTIDE SEQUENCE [LARGE SCALE GENOMIC DNA]</scope>
    <source>
        <strain evidence="2">JCM 17919</strain>
    </source>
</reference>
<dbReference type="RefSeq" id="WP_345257334.1">
    <property type="nucleotide sequence ID" value="NZ_BAABGY010000011.1"/>
</dbReference>
<gene>
    <name evidence="1" type="ORF">GCM10023184_37100</name>
</gene>
<proteinExistence type="predicted"/>
<accession>A0ABP8HIC7</accession>
<name>A0ABP8HIC7_9BACT</name>
<comment type="caution">
    <text evidence="1">The sequence shown here is derived from an EMBL/GenBank/DDBJ whole genome shotgun (WGS) entry which is preliminary data.</text>
</comment>
<dbReference type="EMBL" id="BAABGY010000011">
    <property type="protein sequence ID" value="GAA4339765.1"/>
    <property type="molecule type" value="Genomic_DNA"/>
</dbReference>
<evidence type="ECO:0000313" key="1">
    <source>
        <dbReference type="EMBL" id="GAA4339765.1"/>
    </source>
</evidence>
<evidence type="ECO:0008006" key="3">
    <source>
        <dbReference type="Google" id="ProtNLM"/>
    </source>
</evidence>
<keyword evidence="2" id="KW-1185">Reference proteome</keyword>
<organism evidence="1 2">
    <name type="scientific">Flaviaesturariibacter amylovorans</name>
    <dbReference type="NCBI Taxonomy" id="1084520"/>
    <lineage>
        <taxon>Bacteria</taxon>
        <taxon>Pseudomonadati</taxon>
        <taxon>Bacteroidota</taxon>
        <taxon>Chitinophagia</taxon>
        <taxon>Chitinophagales</taxon>
        <taxon>Chitinophagaceae</taxon>
        <taxon>Flaviaestuariibacter</taxon>
    </lineage>
</organism>